<dbReference type="FunFam" id="2.60.40.10:FF:000174">
    <property type="entry name" value="Nuclear factor of activated T-cells 5, tonicity-responsive"/>
    <property type="match status" value="1"/>
</dbReference>
<evidence type="ECO:0000256" key="1">
    <source>
        <dbReference type="ARBA" id="ARBA00004123"/>
    </source>
</evidence>
<feature type="region of interest" description="Disordered" evidence="21">
    <location>
        <begin position="134"/>
        <end position="284"/>
    </location>
</feature>
<evidence type="ECO:0000256" key="18">
    <source>
        <dbReference type="ARBA" id="ARBA00065799"/>
    </source>
</evidence>
<dbReference type="GO" id="GO:0010467">
    <property type="term" value="P:gene expression"/>
    <property type="evidence" value="ECO:0007669"/>
    <property type="project" value="UniProtKB-ARBA"/>
</dbReference>
<evidence type="ECO:0000256" key="19">
    <source>
        <dbReference type="ARBA" id="ARBA00072227"/>
    </source>
</evidence>
<dbReference type="PRINTS" id="PR01789">
    <property type="entry name" value="NUCFACTORATC"/>
</dbReference>
<keyword evidence="4" id="KW-0158">Chromosome</keyword>
<keyword evidence="23" id="KW-1185">Reference proteome</keyword>
<dbReference type="GO" id="GO:1902531">
    <property type="term" value="P:regulation of intracellular signal transduction"/>
    <property type="evidence" value="ECO:0007669"/>
    <property type="project" value="UniProtKB-ARBA"/>
</dbReference>
<keyword evidence="11" id="KW-0007">Acetylation</keyword>
<keyword evidence="15" id="KW-0804">Transcription</keyword>
<evidence type="ECO:0000256" key="21">
    <source>
        <dbReference type="SAM" id="MobiDB-lite"/>
    </source>
</evidence>
<dbReference type="PROSITE" id="PS50254">
    <property type="entry name" value="REL_2"/>
    <property type="match status" value="1"/>
</dbReference>
<dbReference type="Proteomes" id="UP001318040">
    <property type="component" value="Chromosome 20"/>
</dbReference>
<feature type="compositionally biased region" description="Polar residues" evidence="21">
    <location>
        <begin position="220"/>
        <end position="238"/>
    </location>
</feature>
<keyword evidence="12" id="KW-0805">Transcription regulation</keyword>
<evidence type="ECO:0000256" key="17">
    <source>
        <dbReference type="ARBA" id="ARBA00055141"/>
    </source>
</evidence>
<keyword evidence="10" id="KW-0832">Ubl conjugation</keyword>
<evidence type="ECO:0000256" key="3">
    <source>
        <dbReference type="ARBA" id="ARBA00004496"/>
    </source>
</evidence>
<evidence type="ECO:0000256" key="14">
    <source>
        <dbReference type="ARBA" id="ARBA00023159"/>
    </source>
</evidence>
<evidence type="ECO:0000256" key="7">
    <source>
        <dbReference type="ARBA" id="ARBA00022553"/>
    </source>
</evidence>
<evidence type="ECO:0000256" key="12">
    <source>
        <dbReference type="ARBA" id="ARBA00023015"/>
    </source>
</evidence>
<dbReference type="SMART" id="SM00429">
    <property type="entry name" value="IPT"/>
    <property type="match status" value="1"/>
</dbReference>
<evidence type="ECO:0000256" key="9">
    <source>
        <dbReference type="ARBA" id="ARBA00022765"/>
    </source>
</evidence>
<keyword evidence="13" id="KW-0238">DNA-binding</keyword>
<dbReference type="GO" id="GO:0005737">
    <property type="term" value="C:cytoplasm"/>
    <property type="evidence" value="ECO:0007669"/>
    <property type="project" value="UniProtKB-SubCell"/>
</dbReference>
<evidence type="ECO:0000313" key="24">
    <source>
        <dbReference type="RefSeq" id="XP_032813656.1"/>
    </source>
</evidence>
<dbReference type="InterPro" id="IPR013783">
    <property type="entry name" value="Ig-like_fold"/>
</dbReference>
<dbReference type="InterPro" id="IPR032397">
    <property type="entry name" value="RHD_dimer"/>
</dbReference>
<evidence type="ECO:0000313" key="23">
    <source>
        <dbReference type="Proteomes" id="UP001318040"/>
    </source>
</evidence>
<dbReference type="Pfam" id="PF16179">
    <property type="entry name" value="RHD_dimer"/>
    <property type="match status" value="1"/>
</dbReference>
<comment type="function">
    <text evidence="17">Transcription factor involved, among others, in the transcriptional regulation of osmoprotective and inflammatory genes. Binds the DNA consensus sequence 5'-[ACT][AG]TGGAAA[CAT]A[TA][ATC][CA][ATG][GT][GAC][CG][CT]-3'. Mediates the transcriptional response to hypertonicity. Positively regulates the transcription of LCN2 and S100A4 genes; optimal transactivation of these genes requires the presence of DDX5/DDX17. Also involved in the DNA damage response by preventing formation of R-loops; R-loops are composed of a DNA:RNA hybrid and the associated non-template single-stranded DNA.</text>
</comment>
<dbReference type="KEGG" id="pmrn:116944252"/>
<evidence type="ECO:0000259" key="22">
    <source>
        <dbReference type="PROSITE" id="PS50254"/>
    </source>
</evidence>
<feature type="domain" description="RHD" evidence="22">
    <location>
        <begin position="353"/>
        <end position="522"/>
    </location>
</feature>
<dbReference type="Gene3D" id="2.60.40.340">
    <property type="entry name" value="Rel homology domain (RHD), DNA-binding domain"/>
    <property type="match status" value="1"/>
</dbReference>
<feature type="region of interest" description="Disordered" evidence="21">
    <location>
        <begin position="869"/>
        <end position="923"/>
    </location>
</feature>
<feature type="compositionally biased region" description="Polar residues" evidence="21">
    <location>
        <begin position="891"/>
        <end position="901"/>
    </location>
</feature>
<evidence type="ECO:0000256" key="15">
    <source>
        <dbReference type="ARBA" id="ARBA00023163"/>
    </source>
</evidence>
<protein>
    <recommendedName>
        <fullName evidence="19">Nuclear factor of activated T-cells 5</fullName>
    </recommendedName>
    <alternativeName>
        <fullName evidence="20">T-cell transcription factor NFAT5</fullName>
    </alternativeName>
</protein>
<evidence type="ECO:0000256" key="10">
    <source>
        <dbReference type="ARBA" id="ARBA00022843"/>
    </source>
</evidence>
<dbReference type="RefSeq" id="XP_032813656.1">
    <property type="nucleotide sequence ID" value="XM_032957765.1"/>
</dbReference>
<comment type="subunit">
    <text evidence="18">Homodimer when bound to DNA, completely encircles its DNA target. Interacts with CIDEC; this interaction is direct and retains NFAT5 in the cytoplasm. Does not bind with Fos and Jun transcription factors. Interacts with DDX5 and DDX17; this interaction leads to DDX5/DDX17 recruitment to LNC2 and S100A4 promoters and NFAT5-mediated DDX5/DDX17-enhanced transactivation.</text>
</comment>
<dbReference type="PANTHER" id="PTHR12533">
    <property type="entry name" value="NFAT"/>
    <property type="match status" value="1"/>
</dbReference>
<sequence length="1666" mass="174275">MPSPHLVPSLEFSEASLRLTCSENFLMTSATLADFSTLGSVYDLLPKELQLPSSPAPAPSSQPREAGSGMEPMAALTADVPCSSSSSGAGRQSSTSAQPPALAAPGPPANEPGAITPVASSACQAHATAAVSSPLVSGPLSPEQPFANAPQLAASSAAAAGAATATPKRRSGTAPPLVQPPPKDLLDDASFMSCEEAPGWDAAGVGEGLEPAGGGGPATSELSGSLWTEDSCSNFSTLSAGSAGHSSCSGADSAGPRKARKVSSRQHPGSSPPAPSDEASSAAAATTAMEMVFDADSANGPHYVLSQLAAGGGDGQASPKAGAFGNNSAGTVKGGGREVTSPGKAASLSGQFPSKADSMELKILVQPESQHRARYLTEGSRGSVKDSTQQGFPTVKLESYKEPVTLQVFVGTDSGRVKPHGFYQACRVTGRNTTFCSELEVEGTTVIEVTMDPANDMTLPVDCVGILKLRNADVEARIGPVRSKKKSTRVRLVFRVTIPRPDGPALTLQACSTPILCTQPAGTPEILKKSLHSCSPQGGEELFIIGKNFLKGVKVIFQETAAEGQVVWEAEAEIDMEFYHQNHLIVKVPPYCDPDIASPVSVGIFVNSSAGRSHEVQPFTYTPDTVTVPAKAKSIKSEESSQCAFEEPLQTSVACQCVTLALKPGSCDAPDGVLLSKLDDVALMEVSNSSPLPQQPGGEVSVTCKMSPKQEDMKQPCFCLSPTQLGSPAQLSAMSQFKPEPSDIAVALLSAHGGLSPQQQQQPQSQPVQAPNFTPQTLIVQVQSQESSLQQQQQGLLQVAAALQNPSMEQVVFQTAGEPMAQQSSVAPRIEAQAENDSAGSQVPVSIMDGILSAGEPMVPITVQLHLMQQGSQPPSQQPPPQQQQQSPQQMFQIAPQTNAQVEEGMAVSHPRPEQHVPQQQQQLCEVTAAPPQLTLMQSSGSNANPPSSPLLRCEGVNLHRQPSSMCSEDLDTVNMVIEMQQALEERSHGGGTIFQPQEAMDVQQAAHKRPHVDMKPELFHQDQNPAKSSHFMTHNEMMQYTTQSVPQGPIQTGVYQQTPAEVVEQVIADANRQIQAEMIQIIASGQSSSQCSDSNTFNLMEMRSDATSETHGFQSSAPMLQQCTGSGISNMFQSNLDMMQVHEQCQPVDMVQGAVCDLNKHSNESPQPTNPFQVTQASSSSSQADFFQAAVNIVSSQPSSGTQMSSMYHTNEMLSQINKELEILNSSQADGGITQQNGSLEQAVFQGSVAPCESSQQSDLYQVEGSMSSMKVDSGMQISAQNENLGLITSQPPKTNSQTSLFQTTGDLSQQPSLFQPSGIVQHSGNTQQFSLLVVGDSISTEGKNEIEMSSQPQAIGQLISSHPNVNAVQPGLFQTNGGIMAMQTNVMSQQPTLLFSTGNILPSQPNINIHMSNAPPQTIIEMLPAQQGNAQTRQPGLFQASVTPVAGGNQPPASLPGDGIMSVAGHGSVVPMAAGEMLPSQVPENPPRQATIFSGFQGEPGGGLVASQASAQAPNAAVMTSQQNQQAVTLQQPDLFLFVDMDTVGQSQPLGSGGEPMQLGLGALPASHLLQASGSLGGGGSGSSAVGDAAGSVAGAAPGSLAPASGHVASGGRMQAAVAACVTDPMAGLTLDQNMERIEELLVSLQARRDDDHHHQDHDVSMQE</sequence>
<feature type="region of interest" description="Disordered" evidence="21">
    <location>
        <begin position="52"/>
        <end position="116"/>
    </location>
</feature>
<comment type="subcellular location">
    <subcellularLocation>
        <location evidence="2">Chromosome</location>
    </subcellularLocation>
    <subcellularLocation>
        <location evidence="3">Cytoplasm</location>
    </subcellularLocation>
    <subcellularLocation>
        <location evidence="1">Nucleus</location>
    </subcellularLocation>
</comment>
<keyword evidence="5" id="KW-0963">Cytoplasm</keyword>
<dbReference type="GO" id="GO:0005667">
    <property type="term" value="C:transcription regulator complex"/>
    <property type="evidence" value="ECO:0007669"/>
    <property type="project" value="TreeGrafter"/>
</dbReference>
<dbReference type="InterPro" id="IPR008967">
    <property type="entry name" value="p53-like_TF_DNA-bd_sf"/>
</dbReference>
<keyword evidence="8" id="KW-0227">DNA damage</keyword>
<dbReference type="FunFam" id="2.60.40.340:FF:000002">
    <property type="entry name" value="Nuclear factor of activated T-cells 5, tonicity-responsive"/>
    <property type="match status" value="1"/>
</dbReference>
<dbReference type="GO" id="GO:0000978">
    <property type="term" value="F:RNA polymerase II cis-regulatory region sequence-specific DNA binding"/>
    <property type="evidence" value="ECO:0007669"/>
    <property type="project" value="InterPro"/>
</dbReference>
<dbReference type="Pfam" id="PF00554">
    <property type="entry name" value="RHD_DNA_bind"/>
    <property type="match status" value="1"/>
</dbReference>
<dbReference type="InterPro" id="IPR015646">
    <property type="entry name" value="NFAT5_RHD_DNA-bd"/>
</dbReference>
<evidence type="ECO:0000256" key="16">
    <source>
        <dbReference type="ARBA" id="ARBA00023242"/>
    </source>
</evidence>
<dbReference type="GO" id="GO:0045944">
    <property type="term" value="P:positive regulation of transcription by RNA polymerase II"/>
    <property type="evidence" value="ECO:0007669"/>
    <property type="project" value="UniProtKB-ARBA"/>
</dbReference>
<dbReference type="GO" id="GO:0000981">
    <property type="term" value="F:DNA-binding transcription factor activity, RNA polymerase II-specific"/>
    <property type="evidence" value="ECO:0007669"/>
    <property type="project" value="TreeGrafter"/>
</dbReference>
<keyword evidence="16" id="KW-0539">Nucleus</keyword>
<evidence type="ECO:0000256" key="2">
    <source>
        <dbReference type="ARBA" id="ARBA00004286"/>
    </source>
</evidence>
<dbReference type="GO" id="GO:0005694">
    <property type="term" value="C:chromosome"/>
    <property type="evidence" value="ECO:0007669"/>
    <property type="project" value="UniProtKB-SubCell"/>
</dbReference>
<accession>A0AAJ7T968</accession>
<keyword evidence="6" id="KW-1017">Isopeptide bond</keyword>
<dbReference type="InterPro" id="IPR037059">
    <property type="entry name" value="RHD_DNA_bind_dom_sf"/>
</dbReference>
<feature type="compositionally biased region" description="Gly residues" evidence="21">
    <location>
        <begin position="205"/>
        <end position="217"/>
    </location>
</feature>
<dbReference type="InterPro" id="IPR011539">
    <property type="entry name" value="RHD_DNA_bind_dom"/>
</dbReference>
<name>A0AAJ7T968_PETMA</name>
<dbReference type="InterPro" id="IPR008366">
    <property type="entry name" value="NFAT"/>
</dbReference>
<proteinExistence type="predicted"/>
<evidence type="ECO:0000256" key="11">
    <source>
        <dbReference type="ARBA" id="ARBA00022990"/>
    </source>
</evidence>
<feature type="compositionally biased region" description="Low complexity" evidence="21">
    <location>
        <begin position="239"/>
        <end position="254"/>
    </location>
</feature>
<evidence type="ECO:0000256" key="4">
    <source>
        <dbReference type="ARBA" id="ARBA00022454"/>
    </source>
</evidence>
<dbReference type="SUPFAM" id="SSF81296">
    <property type="entry name" value="E set domains"/>
    <property type="match status" value="1"/>
</dbReference>
<dbReference type="SUPFAM" id="SSF49417">
    <property type="entry name" value="p53-like transcription factors"/>
    <property type="match status" value="1"/>
</dbReference>
<evidence type="ECO:0000256" key="6">
    <source>
        <dbReference type="ARBA" id="ARBA00022499"/>
    </source>
</evidence>
<keyword evidence="7" id="KW-0597">Phosphoprotein</keyword>
<dbReference type="Gene3D" id="2.60.40.10">
    <property type="entry name" value="Immunoglobulins"/>
    <property type="match status" value="1"/>
</dbReference>
<feature type="compositionally biased region" description="Low complexity" evidence="21">
    <location>
        <begin position="83"/>
        <end position="104"/>
    </location>
</feature>
<feature type="compositionally biased region" description="Low complexity" evidence="21">
    <location>
        <begin position="134"/>
        <end position="165"/>
    </location>
</feature>
<evidence type="ECO:0000256" key="8">
    <source>
        <dbReference type="ARBA" id="ARBA00022763"/>
    </source>
</evidence>
<reference evidence="24" key="1">
    <citation type="submission" date="2025-08" db="UniProtKB">
        <authorList>
            <consortium name="RefSeq"/>
        </authorList>
    </citation>
    <scope>IDENTIFICATION</scope>
    <source>
        <tissue evidence="24">Sperm</tissue>
    </source>
</reference>
<keyword evidence="9" id="KW-0013">ADP-ribosylation</keyword>
<gene>
    <name evidence="24" type="primary">NFAT5</name>
</gene>
<dbReference type="GO" id="GO:0005634">
    <property type="term" value="C:nucleus"/>
    <property type="evidence" value="ECO:0007669"/>
    <property type="project" value="UniProtKB-SubCell"/>
</dbReference>
<dbReference type="PANTHER" id="PTHR12533:SF10">
    <property type="entry name" value="NUCLEAR FACTOR OF ACTIVATED T-CELLS 5"/>
    <property type="match status" value="1"/>
</dbReference>
<evidence type="ECO:0000256" key="5">
    <source>
        <dbReference type="ARBA" id="ARBA00022490"/>
    </source>
</evidence>
<dbReference type="GO" id="GO:0006974">
    <property type="term" value="P:DNA damage response"/>
    <property type="evidence" value="ECO:0007669"/>
    <property type="project" value="UniProtKB-KW"/>
</dbReference>
<keyword evidence="14" id="KW-0010">Activator</keyword>
<dbReference type="CDD" id="cd07882">
    <property type="entry name" value="RHD-n_TonEBP"/>
    <property type="match status" value="1"/>
</dbReference>
<organism evidence="23 24">
    <name type="scientific">Petromyzon marinus</name>
    <name type="common">Sea lamprey</name>
    <dbReference type="NCBI Taxonomy" id="7757"/>
    <lineage>
        <taxon>Eukaryota</taxon>
        <taxon>Metazoa</taxon>
        <taxon>Chordata</taxon>
        <taxon>Craniata</taxon>
        <taxon>Vertebrata</taxon>
        <taxon>Cyclostomata</taxon>
        <taxon>Hyperoartia</taxon>
        <taxon>Petromyzontiformes</taxon>
        <taxon>Petromyzontidae</taxon>
        <taxon>Petromyzon</taxon>
    </lineage>
</organism>
<dbReference type="InterPro" id="IPR014756">
    <property type="entry name" value="Ig_E-set"/>
</dbReference>
<evidence type="ECO:0000256" key="20">
    <source>
        <dbReference type="ARBA" id="ARBA00080722"/>
    </source>
</evidence>
<dbReference type="InterPro" id="IPR002909">
    <property type="entry name" value="IPT_dom"/>
</dbReference>
<dbReference type="GO" id="GO:0033173">
    <property type="term" value="P:calcineurin-NFAT signaling cascade"/>
    <property type="evidence" value="ECO:0007669"/>
    <property type="project" value="TreeGrafter"/>
</dbReference>
<evidence type="ECO:0000256" key="13">
    <source>
        <dbReference type="ARBA" id="ARBA00023125"/>
    </source>
</evidence>